<organism evidence="1 2">
    <name type="scientific">Flavobacterium aquaticum</name>
    <dbReference type="NCBI Taxonomy" id="1236486"/>
    <lineage>
        <taxon>Bacteria</taxon>
        <taxon>Pseudomonadati</taxon>
        <taxon>Bacteroidota</taxon>
        <taxon>Flavobacteriia</taxon>
        <taxon>Flavobacteriales</taxon>
        <taxon>Flavobacteriaceae</taxon>
        <taxon>Flavobacterium</taxon>
    </lineage>
</organism>
<comment type="caution">
    <text evidence="1">The sequence shown here is derived from an EMBL/GenBank/DDBJ whole genome shotgun (WGS) entry which is preliminary data.</text>
</comment>
<name>A0A327YKY9_9FLAO</name>
<reference evidence="1 2" key="1">
    <citation type="submission" date="2018-06" db="EMBL/GenBank/DDBJ databases">
        <title>Genomic Encyclopedia of Type Strains, Phase III (KMG-III): the genomes of soil and plant-associated and newly described type strains.</title>
        <authorList>
            <person name="Whitman W."/>
        </authorList>
    </citation>
    <scope>NUCLEOTIDE SEQUENCE [LARGE SCALE GENOMIC DNA]</scope>
    <source>
        <strain evidence="1 2">CGMCC 1.12398</strain>
    </source>
</reference>
<sequence length="62" mass="7522">MWYKGTQQECIDYNQLVIENENYQEGTDNWSDIYYNEITDEYFISVNFKYPSSMEIVFQING</sequence>
<gene>
    <name evidence="1" type="ORF">B0I03_10542</name>
</gene>
<accession>A0A327YKY9</accession>
<protein>
    <submittedName>
        <fullName evidence="1">Uncharacterized protein</fullName>
    </submittedName>
</protein>
<proteinExistence type="predicted"/>
<evidence type="ECO:0000313" key="1">
    <source>
        <dbReference type="EMBL" id="RAK21610.1"/>
    </source>
</evidence>
<evidence type="ECO:0000313" key="2">
    <source>
        <dbReference type="Proteomes" id="UP000249620"/>
    </source>
</evidence>
<dbReference type="RefSeq" id="WP_111567070.1">
    <property type="nucleotide sequence ID" value="NZ_QLMI01000005.1"/>
</dbReference>
<dbReference type="AlphaFoldDB" id="A0A327YKY9"/>
<dbReference type="EMBL" id="QLMI01000005">
    <property type="protein sequence ID" value="RAK21610.1"/>
    <property type="molecule type" value="Genomic_DNA"/>
</dbReference>
<keyword evidence="2" id="KW-1185">Reference proteome</keyword>
<dbReference type="Proteomes" id="UP000249620">
    <property type="component" value="Unassembled WGS sequence"/>
</dbReference>